<dbReference type="SUPFAM" id="SSF53213">
    <property type="entry name" value="LigB-like"/>
    <property type="match status" value="1"/>
</dbReference>
<reference evidence="4" key="1">
    <citation type="submission" date="2017-09" db="EMBL/GenBank/DDBJ databases">
        <title>Depth-based differentiation of microbial function through sediment-hosted aquifers and enrichment of novel symbionts in the deep terrestrial subsurface.</title>
        <authorList>
            <person name="Probst A.J."/>
            <person name="Ladd B."/>
            <person name="Jarett J.K."/>
            <person name="Geller-Mcgrath D.E."/>
            <person name="Sieber C.M.K."/>
            <person name="Emerson J.B."/>
            <person name="Anantharaman K."/>
            <person name="Thomas B.C."/>
            <person name="Malmstrom R."/>
            <person name="Stieglmeier M."/>
            <person name="Klingl A."/>
            <person name="Woyke T."/>
            <person name="Ryan C.M."/>
            <person name="Banfield J.F."/>
        </authorList>
    </citation>
    <scope>NUCLEOTIDE SEQUENCE [LARGE SCALE GENOMIC DNA]</scope>
</reference>
<protein>
    <submittedName>
        <fullName evidence="3">AmmeMemoRadiSam system protein B</fullName>
    </submittedName>
</protein>
<dbReference type="NCBIfam" id="TIGR04336">
    <property type="entry name" value="AmmeMemoSam_B"/>
    <property type="match status" value="1"/>
</dbReference>
<evidence type="ECO:0000313" key="3">
    <source>
        <dbReference type="EMBL" id="PIX03366.1"/>
    </source>
</evidence>
<dbReference type="GO" id="GO:0016702">
    <property type="term" value="F:oxidoreductase activity, acting on single donors with incorporation of molecular oxygen, incorporation of two atoms of oxygen"/>
    <property type="evidence" value="ECO:0007669"/>
    <property type="project" value="UniProtKB-ARBA"/>
</dbReference>
<feature type="domain" description="Extradiol ring-cleavage dioxygenase class III enzyme subunit B" evidence="2">
    <location>
        <begin position="8"/>
        <end position="257"/>
    </location>
</feature>
<evidence type="ECO:0000259" key="2">
    <source>
        <dbReference type="Pfam" id="PF02900"/>
    </source>
</evidence>
<proteinExistence type="predicted"/>
<dbReference type="GO" id="GO:0008198">
    <property type="term" value="F:ferrous iron binding"/>
    <property type="evidence" value="ECO:0007669"/>
    <property type="project" value="InterPro"/>
</dbReference>
<comment type="caution">
    <text evidence="3">The sequence shown here is derived from an EMBL/GenBank/DDBJ whole genome shotgun (WGS) entry which is preliminary data.</text>
</comment>
<dbReference type="Pfam" id="PF02900">
    <property type="entry name" value="LigB"/>
    <property type="match status" value="1"/>
</dbReference>
<dbReference type="InterPro" id="IPR004183">
    <property type="entry name" value="Xdiol_dOase_suB"/>
</dbReference>
<gene>
    <name evidence="3" type="primary">amrB</name>
    <name evidence="3" type="ORF">COZ78_00720</name>
</gene>
<sequence>MPIVFSAIVPHPPLLIPTIGKENLHRLKATAEAYGELEENLYAAQADSIIIISPHGPLKEEAFTMNLSPEFLINFQDFGDMATGFKLAGDIGLAHKIREKLETKAPLQLISRAELDHGASVPLYLLTRHSPKIKIIPLYYSGLDLTAHFNFGQLLKNELLNSDARVALVASGDLSHRLSKTAPAGYSPKGKKFDKKLTEHLLKKQTEEIVKFETGLAADAGECGLKSIVILLGILDGMKYEPQLLSYQAPFGVGYLVINFKL</sequence>
<dbReference type="CDD" id="cd07951">
    <property type="entry name" value="ED_3B_N_AMMECR1"/>
    <property type="match status" value="1"/>
</dbReference>
<dbReference type="AlphaFoldDB" id="A0A2M7IZ22"/>
<accession>A0A2M7IZ22</accession>
<dbReference type="EMBL" id="PFHV01000019">
    <property type="protein sequence ID" value="PIX03366.1"/>
    <property type="molecule type" value="Genomic_DNA"/>
</dbReference>
<dbReference type="Proteomes" id="UP000230505">
    <property type="component" value="Unassembled WGS sequence"/>
</dbReference>
<organism evidence="3 4">
    <name type="scientific">bacterium (Candidatus Gribaldobacteria) CG_4_8_14_3_um_filter_42_11</name>
    <dbReference type="NCBI Taxonomy" id="2014267"/>
    <lineage>
        <taxon>Bacteria</taxon>
        <taxon>Candidatus Gribaldobacteria</taxon>
    </lineage>
</organism>
<name>A0A2M7IZ22_9BACT</name>
<dbReference type="PANTHER" id="PTHR30096:SF0">
    <property type="entry name" value="4,5-DOPA DIOXYGENASE EXTRADIOL-LIKE PROTEIN"/>
    <property type="match status" value="1"/>
</dbReference>
<evidence type="ECO:0000256" key="1">
    <source>
        <dbReference type="ARBA" id="ARBA00023002"/>
    </source>
</evidence>
<dbReference type="PANTHER" id="PTHR30096">
    <property type="entry name" value="4,5-DOPA DIOXYGENASE EXTRADIOL-LIKE PROTEIN"/>
    <property type="match status" value="1"/>
</dbReference>
<evidence type="ECO:0000313" key="4">
    <source>
        <dbReference type="Proteomes" id="UP000230505"/>
    </source>
</evidence>
<keyword evidence="1" id="KW-0560">Oxidoreductase</keyword>
<dbReference type="Gene3D" id="3.40.830.10">
    <property type="entry name" value="LigB-like"/>
    <property type="match status" value="1"/>
</dbReference>